<evidence type="ECO:0000256" key="9">
    <source>
        <dbReference type="ARBA" id="ARBA00048679"/>
    </source>
</evidence>
<evidence type="ECO:0000313" key="11">
    <source>
        <dbReference type="EMBL" id="RHN74872.1"/>
    </source>
</evidence>
<evidence type="ECO:0000256" key="2">
    <source>
        <dbReference type="ARBA" id="ARBA00012513"/>
    </source>
</evidence>
<dbReference type="GO" id="GO:0016020">
    <property type="term" value="C:membrane"/>
    <property type="evidence" value="ECO:0007669"/>
    <property type="project" value="UniProtKB-SubCell"/>
</dbReference>
<dbReference type="PANTHER" id="PTHR48006">
    <property type="entry name" value="LEUCINE-RICH REPEAT-CONTAINING PROTEIN DDB_G0281931-RELATED"/>
    <property type="match status" value="1"/>
</dbReference>
<keyword evidence="4 11" id="KW-0808">Transferase</keyword>
<comment type="caution">
    <text evidence="11">The sequence shown here is derived from an EMBL/GenBank/DDBJ whole genome shotgun (WGS) entry which is preliminary data.</text>
</comment>
<evidence type="ECO:0000256" key="1">
    <source>
        <dbReference type="ARBA" id="ARBA00004479"/>
    </source>
</evidence>
<dbReference type="GO" id="GO:0005524">
    <property type="term" value="F:ATP binding"/>
    <property type="evidence" value="ECO:0007669"/>
    <property type="project" value="UniProtKB-KW"/>
</dbReference>
<dbReference type="EMBL" id="PSQE01000002">
    <property type="protein sequence ID" value="RHN74872.1"/>
    <property type="molecule type" value="Genomic_DNA"/>
</dbReference>
<evidence type="ECO:0000259" key="10">
    <source>
        <dbReference type="PROSITE" id="PS50011"/>
    </source>
</evidence>
<keyword evidence="5" id="KW-0547">Nucleotide-binding</keyword>
<dbReference type="InterPro" id="IPR000719">
    <property type="entry name" value="Prot_kinase_dom"/>
</dbReference>
<dbReference type="PANTHER" id="PTHR48006:SF54">
    <property type="entry name" value="LRR RECEPTOR-LIKE KINASE"/>
    <property type="match status" value="1"/>
</dbReference>
<dbReference type="GO" id="GO:0004674">
    <property type="term" value="F:protein serine/threonine kinase activity"/>
    <property type="evidence" value="ECO:0007669"/>
    <property type="project" value="UniProtKB-KW"/>
</dbReference>
<evidence type="ECO:0000256" key="3">
    <source>
        <dbReference type="ARBA" id="ARBA00022527"/>
    </source>
</evidence>
<dbReference type="Pfam" id="PF07714">
    <property type="entry name" value="PK_Tyr_Ser-Thr"/>
    <property type="match status" value="2"/>
</dbReference>
<keyword evidence="3" id="KW-0723">Serine/threonine-protein kinase</keyword>
<protein>
    <recommendedName>
        <fullName evidence="2">non-specific serine/threonine protein kinase</fullName>
        <ecNumber evidence="2">2.7.11.1</ecNumber>
    </recommendedName>
</protein>
<dbReference type="InterPro" id="IPR011009">
    <property type="entry name" value="Kinase-like_dom_sf"/>
</dbReference>
<evidence type="ECO:0000256" key="4">
    <source>
        <dbReference type="ARBA" id="ARBA00022679"/>
    </source>
</evidence>
<dbReference type="FunFam" id="3.30.200.20:FF:000217">
    <property type="entry name" value="probable LRR receptor-like serine/threonine-protein kinase At1g53430"/>
    <property type="match status" value="1"/>
</dbReference>
<sequence>MEFWRSQKLQIVDQMLCKFFQKYFKIFRLLYDIMVRDEEAEVDGPYKVHASSVISKLKSLDLQTGLFTLRQIKAATNNFDVSNKIGEGGFGPVYKGCLPNGTLIAVKQLSAESKQGNREFLNEIGMIYALQYPYLVRLHGCCVEGDQLLLIYEYLENNSLARALFGLAYLHEESRLKVVHRDIKATNVLLNRDLNPKISDIGLAKLHEEDNTHISTKIAGT</sequence>
<comment type="catalytic activity">
    <reaction evidence="9">
        <text>L-seryl-[protein] + ATP = O-phospho-L-seryl-[protein] + ADP + H(+)</text>
        <dbReference type="Rhea" id="RHEA:17989"/>
        <dbReference type="Rhea" id="RHEA-COMP:9863"/>
        <dbReference type="Rhea" id="RHEA-COMP:11604"/>
        <dbReference type="ChEBI" id="CHEBI:15378"/>
        <dbReference type="ChEBI" id="CHEBI:29999"/>
        <dbReference type="ChEBI" id="CHEBI:30616"/>
        <dbReference type="ChEBI" id="CHEBI:83421"/>
        <dbReference type="ChEBI" id="CHEBI:456216"/>
        <dbReference type="EC" id="2.7.11.1"/>
    </reaction>
</comment>
<dbReference type="InterPro" id="IPR008271">
    <property type="entry name" value="Ser/Thr_kinase_AS"/>
</dbReference>
<dbReference type="PROSITE" id="PS50011">
    <property type="entry name" value="PROTEIN_KINASE_DOM"/>
    <property type="match status" value="1"/>
</dbReference>
<evidence type="ECO:0000256" key="5">
    <source>
        <dbReference type="ARBA" id="ARBA00022741"/>
    </source>
</evidence>
<dbReference type="Proteomes" id="UP000265566">
    <property type="component" value="Chromosome 2"/>
</dbReference>
<evidence type="ECO:0000256" key="6">
    <source>
        <dbReference type="ARBA" id="ARBA00022777"/>
    </source>
</evidence>
<dbReference type="SUPFAM" id="SSF56112">
    <property type="entry name" value="Protein kinase-like (PK-like)"/>
    <property type="match status" value="1"/>
</dbReference>
<comment type="subcellular location">
    <subcellularLocation>
        <location evidence="1">Membrane</location>
        <topology evidence="1">Single-pass type I membrane protein</topology>
    </subcellularLocation>
</comment>
<keyword evidence="7" id="KW-0067">ATP-binding</keyword>
<reference evidence="11" key="1">
    <citation type="journal article" date="2018" name="Nat. Plants">
        <title>Whole-genome landscape of Medicago truncatula symbiotic genes.</title>
        <authorList>
            <person name="Pecrix Y."/>
            <person name="Gamas P."/>
            <person name="Carrere S."/>
        </authorList>
    </citation>
    <scope>NUCLEOTIDE SEQUENCE</scope>
    <source>
        <tissue evidence="11">Leaves</tissue>
    </source>
</reference>
<keyword evidence="6" id="KW-0418">Kinase</keyword>
<dbReference type="InterPro" id="IPR001245">
    <property type="entry name" value="Ser-Thr/Tyr_kinase_cat_dom"/>
</dbReference>
<dbReference type="InterPro" id="IPR051824">
    <property type="entry name" value="LRR_Rcpt-Like_S/T_Kinase"/>
</dbReference>
<dbReference type="Gramene" id="rna11001">
    <property type="protein sequence ID" value="RHN74872.1"/>
    <property type="gene ID" value="gene11001"/>
</dbReference>
<feature type="domain" description="Protein kinase" evidence="10">
    <location>
        <begin position="79"/>
        <end position="221"/>
    </location>
</feature>
<dbReference type="PROSITE" id="PS00108">
    <property type="entry name" value="PROTEIN_KINASE_ST"/>
    <property type="match status" value="1"/>
</dbReference>
<dbReference type="Gene3D" id="3.30.200.20">
    <property type="entry name" value="Phosphorylase Kinase, domain 1"/>
    <property type="match status" value="1"/>
</dbReference>
<organism evidence="11">
    <name type="scientific">Medicago truncatula</name>
    <name type="common">Barrel medic</name>
    <name type="synonym">Medicago tribuloides</name>
    <dbReference type="NCBI Taxonomy" id="3880"/>
    <lineage>
        <taxon>Eukaryota</taxon>
        <taxon>Viridiplantae</taxon>
        <taxon>Streptophyta</taxon>
        <taxon>Embryophyta</taxon>
        <taxon>Tracheophyta</taxon>
        <taxon>Spermatophyta</taxon>
        <taxon>Magnoliopsida</taxon>
        <taxon>eudicotyledons</taxon>
        <taxon>Gunneridae</taxon>
        <taxon>Pentapetalae</taxon>
        <taxon>rosids</taxon>
        <taxon>fabids</taxon>
        <taxon>Fabales</taxon>
        <taxon>Fabaceae</taxon>
        <taxon>Papilionoideae</taxon>
        <taxon>50 kb inversion clade</taxon>
        <taxon>NPAAA clade</taxon>
        <taxon>Hologalegina</taxon>
        <taxon>IRL clade</taxon>
        <taxon>Trifolieae</taxon>
        <taxon>Medicago</taxon>
    </lineage>
</organism>
<gene>
    <name evidence="11" type="ORF">MtrunA17_Chr2g0315021</name>
</gene>
<name>A0A396JC53_MEDTR</name>
<dbReference type="Gene3D" id="1.10.510.10">
    <property type="entry name" value="Transferase(Phosphotransferase) domain 1"/>
    <property type="match status" value="1"/>
</dbReference>
<evidence type="ECO:0000256" key="7">
    <source>
        <dbReference type="ARBA" id="ARBA00022840"/>
    </source>
</evidence>
<dbReference type="FunFam" id="1.10.510.10:FF:001023">
    <property type="entry name" value="Os07g0541700 protein"/>
    <property type="match status" value="1"/>
</dbReference>
<comment type="catalytic activity">
    <reaction evidence="8">
        <text>L-threonyl-[protein] + ATP = O-phospho-L-threonyl-[protein] + ADP + H(+)</text>
        <dbReference type="Rhea" id="RHEA:46608"/>
        <dbReference type="Rhea" id="RHEA-COMP:11060"/>
        <dbReference type="Rhea" id="RHEA-COMP:11605"/>
        <dbReference type="ChEBI" id="CHEBI:15378"/>
        <dbReference type="ChEBI" id="CHEBI:30013"/>
        <dbReference type="ChEBI" id="CHEBI:30616"/>
        <dbReference type="ChEBI" id="CHEBI:61977"/>
        <dbReference type="ChEBI" id="CHEBI:456216"/>
        <dbReference type="EC" id="2.7.11.1"/>
    </reaction>
</comment>
<dbReference type="SMART" id="SM00220">
    <property type="entry name" value="S_TKc"/>
    <property type="match status" value="1"/>
</dbReference>
<dbReference type="AlphaFoldDB" id="A0A396JC53"/>
<evidence type="ECO:0000256" key="8">
    <source>
        <dbReference type="ARBA" id="ARBA00047899"/>
    </source>
</evidence>
<accession>A0A396JC53</accession>
<proteinExistence type="predicted"/>
<dbReference type="EC" id="2.7.11.1" evidence="2"/>